<name>A0ABV8EHL1_9BACT</name>
<keyword evidence="1" id="KW-0732">Signal</keyword>
<evidence type="ECO:0000256" key="1">
    <source>
        <dbReference type="SAM" id="SignalP"/>
    </source>
</evidence>
<dbReference type="PROSITE" id="PS51257">
    <property type="entry name" value="PROKAR_LIPOPROTEIN"/>
    <property type="match status" value="1"/>
</dbReference>
<dbReference type="RefSeq" id="WP_241292406.1">
    <property type="nucleotide sequence ID" value="NZ_JAKZGR010000003.1"/>
</dbReference>
<dbReference type="Proteomes" id="UP001595766">
    <property type="component" value="Unassembled WGS sequence"/>
</dbReference>
<feature type="chain" id="PRO_5045141623" description="Lipoprotein" evidence="1">
    <location>
        <begin position="21"/>
        <end position="54"/>
    </location>
</feature>
<evidence type="ECO:0000313" key="3">
    <source>
        <dbReference type="Proteomes" id="UP001595766"/>
    </source>
</evidence>
<reference evidence="3" key="1">
    <citation type="journal article" date="2019" name="Int. J. Syst. Evol. Microbiol.">
        <title>The Global Catalogue of Microorganisms (GCM) 10K type strain sequencing project: providing services to taxonomists for standard genome sequencing and annotation.</title>
        <authorList>
            <consortium name="The Broad Institute Genomics Platform"/>
            <consortium name="The Broad Institute Genome Sequencing Center for Infectious Disease"/>
            <person name="Wu L."/>
            <person name="Ma J."/>
        </authorList>
    </citation>
    <scope>NUCLEOTIDE SEQUENCE [LARGE SCALE GENOMIC DNA]</scope>
    <source>
        <strain evidence="3">CECT 8551</strain>
    </source>
</reference>
<comment type="caution">
    <text evidence="2">The sequence shown here is derived from an EMBL/GenBank/DDBJ whole genome shotgun (WGS) entry which is preliminary data.</text>
</comment>
<protein>
    <recommendedName>
        <fullName evidence="4">Lipoprotein</fullName>
    </recommendedName>
</protein>
<organism evidence="2 3">
    <name type="scientific">Belliella kenyensis</name>
    <dbReference type="NCBI Taxonomy" id="1472724"/>
    <lineage>
        <taxon>Bacteria</taxon>
        <taxon>Pseudomonadati</taxon>
        <taxon>Bacteroidota</taxon>
        <taxon>Cytophagia</taxon>
        <taxon>Cytophagales</taxon>
        <taxon>Cyclobacteriaceae</taxon>
        <taxon>Belliella</taxon>
    </lineage>
</organism>
<feature type="signal peptide" evidence="1">
    <location>
        <begin position="1"/>
        <end position="20"/>
    </location>
</feature>
<gene>
    <name evidence="2" type="ORF">ACFOUP_01885</name>
</gene>
<dbReference type="EMBL" id="JBHSAV010000003">
    <property type="protein sequence ID" value="MFC3975116.1"/>
    <property type="molecule type" value="Genomic_DNA"/>
</dbReference>
<sequence>MKALKLIFALLLMTSLYACGDDDGCKVCTFEGDSLGELCDDRLKVAQENGASCR</sequence>
<accession>A0ABV8EHL1</accession>
<evidence type="ECO:0000313" key="2">
    <source>
        <dbReference type="EMBL" id="MFC3975116.1"/>
    </source>
</evidence>
<proteinExistence type="predicted"/>
<keyword evidence="3" id="KW-1185">Reference proteome</keyword>
<evidence type="ECO:0008006" key="4">
    <source>
        <dbReference type="Google" id="ProtNLM"/>
    </source>
</evidence>